<evidence type="ECO:0000256" key="2">
    <source>
        <dbReference type="SAM" id="Phobius"/>
    </source>
</evidence>
<sequence length="107" mass="11374">MDGKTLVRIAGVIFVAFAVTATALEMTRKKETSPGSVRPPAFPAPSALREGLRRCQSLGEAALLDRDCSRLWTEQRDRFLGFNPPSGNAAPGLALPHSPDATGQGAR</sequence>
<comment type="caution">
    <text evidence="3">The sequence shown here is derived from an EMBL/GenBank/DDBJ whole genome shotgun (WGS) entry which is preliminary data.</text>
</comment>
<proteinExistence type="predicted"/>
<dbReference type="NCBIfam" id="TIGR04360">
    <property type="entry name" value="other_trbK"/>
    <property type="match status" value="1"/>
</dbReference>
<organism evidence="3 4">
    <name type="scientific">Mesorhizobium argentiipisi</name>
    <dbReference type="NCBI Taxonomy" id="3015175"/>
    <lineage>
        <taxon>Bacteria</taxon>
        <taxon>Pseudomonadati</taxon>
        <taxon>Pseudomonadota</taxon>
        <taxon>Alphaproteobacteria</taxon>
        <taxon>Hyphomicrobiales</taxon>
        <taxon>Phyllobacteriaceae</taxon>
        <taxon>Mesorhizobium</taxon>
    </lineage>
</organism>
<name>A0ABU8KHG9_9HYPH</name>
<protein>
    <submittedName>
        <fullName evidence="3">Entry exclusion protein TrbK-alt</fullName>
    </submittedName>
</protein>
<evidence type="ECO:0000256" key="1">
    <source>
        <dbReference type="SAM" id="MobiDB-lite"/>
    </source>
</evidence>
<keyword evidence="4" id="KW-1185">Reference proteome</keyword>
<reference evidence="3 4" key="1">
    <citation type="submission" date="2022-12" db="EMBL/GenBank/DDBJ databases">
        <authorList>
            <person name="Muema E."/>
        </authorList>
    </citation>
    <scope>NUCLEOTIDE SEQUENCE [LARGE SCALE GENOMIC DNA]</scope>
    <source>
        <strain evidence="4">1330</strain>
    </source>
</reference>
<gene>
    <name evidence="3" type="primary">trbK-alt</name>
    <name evidence="3" type="ORF">O7A05_23665</name>
</gene>
<evidence type="ECO:0000313" key="4">
    <source>
        <dbReference type="Proteomes" id="UP001366503"/>
    </source>
</evidence>
<accession>A0ABU8KHG9</accession>
<keyword evidence="2" id="KW-0472">Membrane</keyword>
<dbReference type="EMBL" id="JAPYKO010000019">
    <property type="protein sequence ID" value="MEI9405136.1"/>
    <property type="molecule type" value="Genomic_DNA"/>
</dbReference>
<dbReference type="RefSeq" id="WP_337095348.1">
    <property type="nucleotide sequence ID" value="NZ_JAPYKO010000019.1"/>
</dbReference>
<feature type="region of interest" description="Disordered" evidence="1">
    <location>
        <begin position="80"/>
        <end position="107"/>
    </location>
</feature>
<keyword evidence="2" id="KW-1133">Transmembrane helix</keyword>
<dbReference type="Pfam" id="PF20084">
    <property type="entry name" value="TrbK"/>
    <property type="match status" value="1"/>
</dbReference>
<dbReference type="InterPro" id="IPR027587">
    <property type="entry name" value="TrbK"/>
</dbReference>
<feature type="transmembrane region" description="Helical" evidence="2">
    <location>
        <begin position="6"/>
        <end position="24"/>
    </location>
</feature>
<keyword evidence="2" id="KW-0812">Transmembrane</keyword>
<evidence type="ECO:0000313" key="3">
    <source>
        <dbReference type="EMBL" id="MEI9405136.1"/>
    </source>
</evidence>
<dbReference type="Proteomes" id="UP001366503">
    <property type="component" value="Unassembled WGS sequence"/>
</dbReference>